<dbReference type="EMBL" id="UINC01021166">
    <property type="protein sequence ID" value="SVA88146.1"/>
    <property type="molecule type" value="Genomic_DNA"/>
</dbReference>
<sequence length="28" mass="3150">MHHLGRLNEINVRLLSILSGLAFIFVSV</sequence>
<accession>A0A381ZFT2</accession>
<dbReference type="AlphaFoldDB" id="A0A381ZFT2"/>
<evidence type="ECO:0000313" key="2">
    <source>
        <dbReference type="EMBL" id="SVA88146.1"/>
    </source>
</evidence>
<protein>
    <submittedName>
        <fullName evidence="2">Uncharacterized protein</fullName>
    </submittedName>
</protein>
<keyword evidence="1" id="KW-0472">Membrane</keyword>
<evidence type="ECO:0000256" key="1">
    <source>
        <dbReference type="SAM" id="Phobius"/>
    </source>
</evidence>
<name>A0A381ZFT2_9ZZZZ</name>
<feature type="non-terminal residue" evidence="2">
    <location>
        <position position="28"/>
    </location>
</feature>
<proteinExistence type="predicted"/>
<gene>
    <name evidence="2" type="ORF">METZ01_LOCUS141000</name>
</gene>
<feature type="transmembrane region" description="Helical" evidence="1">
    <location>
        <begin position="12"/>
        <end position="27"/>
    </location>
</feature>
<keyword evidence="1" id="KW-0812">Transmembrane</keyword>
<reference evidence="2" key="1">
    <citation type="submission" date="2018-05" db="EMBL/GenBank/DDBJ databases">
        <authorList>
            <person name="Lanie J.A."/>
            <person name="Ng W.-L."/>
            <person name="Kazmierczak K.M."/>
            <person name="Andrzejewski T.M."/>
            <person name="Davidsen T.M."/>
            <person name="Wayne K.J."/>
            <person name="Tettelin H."/>
            <person name="Glass J.I."/>
            <person name="Rusch D."/>
            <person name="Podicherti R."/>
            <person name="Tsui H.-C.T."/>
            <person name="Winkler M.E."/>
        </authorList>
    </citation>
    <scope>NUCLEOTIDE SEQUENCE</scope>
</reference>
<organism evidence="2">
    <name type="scientific">marine metagenome</name>
    <dbReference type="NCBI Taxonomy" id="408172"/>
    <lineage>
        <taxon>unclassified sequences</taxon>
        <taxon>metagenomes</taxon>
        <taxon>ecological metagenomes</taxon>
    </lineage>
</organism>
<keyword evidence="1" id="KW-1133">Transmembrane helix</keyword>